<keyword evidence="2" id="KW-1185">Reference proteome</keyword>
<evidence type="ECO:0000313" key="1">
    <source>
        <dbReference type="EMBL" id="RJG00212.1"/>
    </source>
</evidence>
<proteinExistence type="predicted"/>
<evidence type="ECO:0008006" key="3">
    <source>
        <dbReference type="Google" id="ProtNLM"/>
    </source>
</evidence>
<name>A0A3A3G171_9BURK</name>
<sequence>MSQLDILLPFGLPPPDLAKDLLRQCKTPALAMLLARAKAPQTECFDPFARALPHETWLARKLLPGNLLPESSPPLADALMRLHGLQAESGTWFVLQPVHFHIARDHLVLTDLRQLALDETESRALFDAAQPLLEESGKTLVYGDASTWFLQADDWQDLHTATPDAACGRNIDIWLPQGAQERAWRKLQNEVQMHWHMHEVNAAREARGARPVNSLWLWGGASLPQAAANGALPAPYTDVFKLSGWIEALGAAAGATNATNKRQDDCHAIDVVLAAPQRGLLLLDALLAPALATDWGSWLQELQMLEAAWFAPLLSALQGGRLQQMNLILSHNTGLAEFSVRKASLRKFWTKPGLNRLLP</sequence>
<reference evidence="2" key="1">
    <citation type="submission" date="2018-09" db="EMBL/GenBank/DDBJ databases">
        <authorList>
            <person name="Zhu H."/>
        </authorList>
    </citation>
    <scope>NUCLEOTIDE SEQUENCE [LARGE SCALE GENOMIC DNA]</scope>
    <source>
        <strain evidence="2">K1S02-23</strain>
    </source>
</reference>
<dbReference type="OrthoDB" id="5295974at2"/>
<evidence type="ECO:0000313" key="2">
    <source>
        <dbReference type="Proteomes" id="UP000266327"/>
    </source>
</evidence>
<dbReference type="RefSeq" id="WP_119783667.1">
    <property type="nucleotide sequence ID" value="NZ_QYUQ01000002.1"/>
</dbReference>
<dbReference type="EMBL" id="QYUQ01000002">
    <property type="protein sequence ID" value="RJG00212.1"/>
    <property type="molecule type" value="Genomic_DNA"/>
</dbReference>
<dbReference type="InterPro" id="IPR016631">
    <property type="entry name" value="Regulatory_RpfE"/>
</dbReference>
<dbReference type="AlphaFoldDB" id="A0A3A3G171"/>
<comment type="caution">
    <text evidence="1">The sequence shown here is derived from an EMBL/GenBank/DDBJ whole genome shotgun (WGS) entry which is preliminary data.</text>
</comment>
<organism evidence="1 2">
    <name type="scientific">Noviherbaspirillum sedimenti</name>
    <dbReference type="NCBI Taxonomy" id="2320865"/>
    <lineage>
        <taxon>Bacteria</taxon>
        <taxon>Pseudomonadati</taxon>
        <taxon>Pseudomonadota</taxon>
        <taxon>Betaproteobacteria</taxon>
        <taxon>Burkholderiales</taxon>
        <taxon>Oxalobacteraceae</taxon>
        <taxon>Noviherbaspirillum</taxon>
    </lineage>
</organism>
<dbReference type="PIRSF" id="PIRSF015283">
    <property type="entry name" value="Regulatory_RpfE"/>
    <property type="match status" value="1"/>
</dbReference>
<dbReference type="Proteomes" id="UP000266327">
    <property type="component" value="Unassembled WGS sequence"/>
</dbReference>
<accession>A0A3A3G171</accession>
<gene>
    <name evidence="1" type="ORF">D3878_00375</name>
</gene>
<protein>
    <recommendedName>
        <fullName evidence="3">Regulatory protein, RpfE type</fullName>
    </recommendedName>
</protein>